<organism evidence="2 3">
    <name type="scientific">Rhodococcus oryzae</name>
    <dbReference type="NCBI Taxonomy" id="2571143"/>
    <lineage>
        <taxon>Bacteria</taxon>
        <taxon>Bacillati</taxon>
        <taxon>Actinomycetota</taxon>
        <taxon>Actinomycetes</taxon>
        <taxon>Mycobacteriales</taxon>
        <taxon>Nocardiaceae</taxon>
        <taxon>Rhodococcus</taxon>
    </lineage>
</organism>
<protein>
    <submittedName>
        <fullName evidence="2">Uncharacterized protein</fullName>
    </submittedName>
</protein>
<name>A0ABY2RRZ4_9NOCA</name>
<feature type="region of interest" description="Disordered" evidence="1">
    <location>
        <begin position="1"/>
        <end position="30"/>
    </location>
</feature>
<dbReference type="RefSeq" id="WP_136906574.1">
    <property type="nucleotide sequence ID" value="NZ_SUMD01000001.1"/>
</dbReference>
<dbReference type="Proteomes" id="UP000305109">
    <property type="component" value="Unassembled WGS sequence"/>
</dbReference>
<dbReference type="EMBL" id="SUMD01000001">
    <property type="protein sequence ID" value="TJZ81393.1"/>
    <property type="molecule type" value="Genomic_DNA"/>
</dbReference>
<evidence type="ECO:0000313" key="2">
    <source>
        <dbReference type="EMBL" id="TJZ81393.1"/>
    </source>
</evidence>
<evidence type="ECO:0000256" key="1">
    <source>
        <dbReference type="SAM" id="MobiDB-lite"/>
    </source>
</evidence>
<accession>A0ABY2RRZ4</accession>
<gene>
    <name evidence="2" type="ORF">FCG67_01800</name>
</gene>
<comment type="caution">
    <text evidence="2">The sequence shown here is derived from an EMBL/GenBank/DDBJ whole genome shotgun (WGS) entry which is preliminary data.</text>
</comment>
<evidence type="ECO:0000313" key="3">
    <source>
        <dbReference type="Proteomes" id="UP000305109"/>
    </source>
</evidence>
<keyword evidence="3" id="KW-1185">Reference proteome</keyword>
<feature type="region of interest" description="Disordered" evidence="1">
    <location>
        <begin position="47"/>
        <end position="146"/>
    </location>
</feature>
<feature type="compositionally biased region" description="Low complexity" evidence="1">
    <location>
        <begin position="79"/>
        <end position="105"/>
    </location>
</feature>
<feature type="compositionally biased region" description="Pro residues" evidence="1">
    <location>
        <begin position="106"/>
        <end position="119"/>
    </location>
</feature>
<proteinExistence type="predicted"/>
<sequence>MTAERAKKTEPADKHERRWSVPKTLGRARTSTVALSVAFVATAMLHGYLNPDPPKTDEYGPVAPAPSEIRSPTPKRSEPSTSTQPPSSSTTTSATPSATSQQPVTTTPPPAVVLPPWLPVPSGVELPEGVVTATPETSTTPPTPTP</sequence>
<reference evidence="2 3" key="1">
    <citation type="submission" date="2019-04" db="EMBL/GenBank/DDBJ databases">
        <title>Rhodococcus oryzae sp. nov., a novel actinomycete isolated from rhizosphere soil of rice (Oryza sativa L.).</title>
        <authorList>
            <person name="Li C."/>
        </authorList>
    </citation>
    <scope>NUCLEOTIDE SEQUENCE [LARGE SCALE GENOMIC DNA]</scope>
    <source>
        <strain evidence="2 3">NEAU-CX67</strain>
    </source>
</reference>
<feature type="compositionally biased region" description="Basic and acidic residues" evidence="1">
    <location>
        <begin position="1"/>
        <end position="19"/>
    </location>
</feature>